<keyword evidence="7" id="KW-0539">Nucleus</keyword>
<keyword evidence="11" id="KW-1185">Reference proteome</keyword>
<dbReference type="SMART" id="SM00355">
    <property type="entry name" value="ZnF_C2H2"/>
    <property type="match status" value="3"/>
</dbReference>
<evidence type="ECO:0000256" key="5">
    <source>
        <dbReference type="ARBA" id="ARBA00022833"/>
    </source>
</evidence>
<comment type="subcellular location">
    <subcellularLocation>
        <location evidence="1">Nucleus</location>
    </subcellularLocation>
</comment>
<evidence type="ECO:0000256" key="3">
    <source>
        <dbReference type="ARBA" id="ARBA00022737"/>
    </source>
</evidence>
<dbReference type="PANTHER" id="PTHR24404">
    <property type="entry name" value="ZINC FINGER PROTEIN"/>
    <property type="match status" value="1"/>
</dbReference>
<evidence type="ECO:0000313" key="10">
    <source>
        <dbReference type="EMBL" id="KAK8743672.1"/>
    </source>
</evidence>
<feature type="domain" description="C2H2-type" evidence="9">
    <location>
        <begin position="150"/>
        <end position="173"/>
    </location>
</feature>
<reference evidence="10 11" key="1">
    <citation type="journal article" date="2024" name="BMC Genomics">
        <title>Genome assembly of redclaw crayfish (Cherax quadricarinatus) provides insights into its immune adaptation and hypoxia tolerance.</title>
        <authorList>
            <person name="Liu Z."/>
            <person name="Zheng J."/>
            <person name="Li H."/>
            <person name="Fang K."/>
            <person name="Wang S."/>
            <person name="He J."/>
            <person name="Zhou D."/>
            <person name="Weng S."/>
            <person name="Chi M."/>
            <person name="Gu Z."/>
            <person name="He J."/>
            <person name="Li F."/>
            <person name="Wang M."/>
        </authorList>
    </citation>
    <scope>NUCLEOTIDE SEQUENCE [LARGE SCALE GENOMIC DNA]</scope>
    <source>
        <strain evidence="10">ZL_2023a</strain>
    </source>
</reference>
<dbReference type="Proteomes" id="UP001445076">
    <property type="component" value="Unassembled WGS sequence"/>
</dbReference>
<comment type="caution">
    <text evidence="10">The sequence shown here is derived from an EMBL/GenBank/DDBJ whole genome shotgun (WGS) entry which is preliminary data.</text>
</comment>
<dbReference type="InterPro" id="IPR013087">
    <property type="entry name" value="Znf_C2H2_type"/>
</dbReference>
<dbReference type="GO" id="GO:0003700">
    <property type="term" value="F:DNA-binding transcription factor activity"/>
    <property type="evidence" value="ECO:0007669"/>
    <property type="project" value="TreeGrafter"/>
</dbReference>
<dbReference type="PROSITE" id="PS50157">
    <property type="entry name" value="ZINC_FINGER_C2H2_2"/>
    <property type="match status" value="3"/>
</dbReference>
<keyword evidence="6" id="KW-0238">DNA-binding</keyword>
<dbReference type="Pfam" id="PF00096">
    <property type="entry name" value="zf-C2H2"/>
    <property type="match status" value="1"/>
</dbReference>
<dbReference type="InterPro" id="IPR036236">
    <property type="entry name" value="Znf_C2H2_sf"/>
</dbReference>
<dbReference type="PANTHER" id="PTHR24404:SF114">
    <property type="entry name" value="KLUMPFUSS, ISOFORM B-RELATED"/>
    <property type="match status" value="1"/>
</dbReference>
<dbReference type="GO" id="GO:0006357">
    <property type="term" value="P:regulation of transcription by RNA polymerase II"/>
    <property type="evidence" value="ECO:0007669"/>
    <property type="project" value="TreeGrafter"/>
</dbReference>
<evidence type="ECO:0000256" key="2">
    <source>
        <dbReference type="ARBA" id="ARBA00022723"/>
    </source>
</evidence>
<proteinExistence type="predicted"/>
<feature type="domain" description="C2H2-type" evidence="9">
    <location>
        <begin position="122"/>
        <end position="149"/>
    </location>
</feature>
<evidence type="ECO:0000256" key="4">
    <source>
        <dbReference type="ARBA" id="ARBA00022771"/>
    </source>
</evidence>
<dbReference type="GO" id="GO:0005634">
    <property type="term" value="C:nucleus"/>
    <property type="evidence" value="ECO:0007669"/>
    <property type="project" value="UniProtKB-SubCell"/>
</dbReference>
<evidence type="ECO:0000256" key="8">
    <source>
        <dbReference type="PROSITE-ProRule" id="PRU00042"/>
    </source>
</evidence>
<evidence type="ECO:0000256" key="6">
    <source>
        <dbReference type="ARBA" id="ARBA00023125"/>
    </source>
</evidence>
<keyword evidence="2" id="KW-0479">Metal-binding</keyword>
<gene>
    <name evidence="10" type="ORF">OTU49_001202</name>
</gene>
<name>A0AAW0XH10_CHEQU</name>
<protein>
    <recommendedName>
        <fullName evidence="9">C2H2-type domain-containing protein</fullName>
    </recommendedName>
</protein>
<evidence type="ECO:0000256" key="1">
    <source>
        <dbReference type="ARBA" id="ARBA00004123"/>
    </source>
</evidence>
<keyword evidence="5" id="KW-0862">Zinc</keyword>
<sequence>MICLPAVKMEEAQTVVIQVNNADWDQQTMPNFEHLQVTNLATIECGAVQEVSNIGEVVTEESTPAEPHQELVKLDFKKLETTESTENEASFMQYECPYCYLKCKTKFSFNSHLRLHTVEKSFICEICGDCFKTKAATDRHIRLHYHKKEYFCGMCGSEFATKFSCTKHMKSSHRVPSNDINIFRLKEEVLDGGENVLLIKVFRNGETYKRRFRFIKEI</sequence>
<dbReference type="GO" id="GO:0000978">
    <property type="term" value="F:RNA polymerase II cis-regulatory region sequence-specific DNA binding"/>
    <property type="evidence" value="ECO:0007669"/>
    <property type="project" value="TreeGrafter"/>
</dbReference>
<dbReference type="PROSITE" id="PS00028">
    <property type="entry name" value="ZINC_FINGER_C2H2_1"/>
    <property type="match status" value="3"/>
</dbReference>
<dbReference type="AlphaFoldDB" id="A0AAW0XH10"/>
<organism evidence="10 11">
    <name type="scientific">Cherax quadricarinatus</name>
    <name type="common">Australian red claw crayfish</name>
    <dbReference type="NCBI Taxonomy" id="27406"/>
    <lineage>
        <taxon>Eukaryota</taxon>
        <taxon>Metazoa</taxon>
        <taxon>Ecdysozoa</taxon>
        <taxon>Arthropoda</taxon>
        <taxon>Crustacea</taxon>
        <taxon>Multicrustacea</taxon>
        <taxon>Malacostraca</taxon>
        <taxon>Eumalacostraca</taxon>
        <taxon>Eucarida</taxon>
        <taxon>Decapoda</taxon>
        <taxon>Pleocyemata</taxon>
        <taxon>Astacidea</taxon>
        <taxon>Parastacoidea</taxon>
        <taxon>Parastacidae</taxon>
        <taxon>Cherax</taxon>
    </lineage>
</organism>
<dbReference type="EMBL" id="JARKIK010000024">
    <property type="protein sequence ID" value="KAK8743672.1"/>
    <property type="molecule type" value="Genomic_DNA"/>
</dbReference>
<reference evidence="10" key="2">
    <citation type="submission" date="2024-01" db="EMBL/GenBank/DDBJ databases">
        <authorList>
            <person name="He J."/>
            <person name="Wang M."/>
            <person name="Zheng J."/>
            <person name="Liu Z."/>
        </authorList>
    </citation>
    <scope>NUCLEOTIDE SEQUENCE</scope>
    <source>
        <strain evidence="10">ZL_2023a</strain>
        <tissue evidence="10">Muscle</tissue>
    </source>
</reference>
<dbReference type="GO" id="GO:0008270">
    <property type="term" value="F:zinc ion binding"/>
    <property type="evidence" value="ECO:0007669"/>
    <property type="project" value="UniProtKB-KW"/>
</dbReference>
<dbReference type="EMBL" id="JARKIK010000024">
    <property type="protein sequence ID" value="KAK8743673.1"/>
    <property type="molecule type" value="Genomic_DNA"/>
</dbReference>
<feature type="domain" description="C2H2-type" evidence="9">
    <location>
        <begin position="94"/>
        <end position="121"/>
    </location>
</feature>
<keyword evidence="4 8" id="KW-0863">Zinc-finger</keyword>
<dbReference type="Gene3D" id="3.30.160.60">
    <property type="entry name" value="Classic Zinc Finger"/>
    <property type="match status" value="1"/>
</dbReference>
<evidence type="ECO:0000313" key="11">
    <source>
        <dbReference type="Proteomes" id="UP001445076"/>
    </source>
</evidence>
<evidence type="ECO:0000259" key="9">
    <source>
        <dbReference type="PROSITE" id="PS50157"/>
    </source>
</evidence>
<dbReference type="SUPFAM" id="SSF57667">
    <property type="entry name" value="beta-beta-alpha zinc fingers"/>
    <property type="match status" value="1"/>
</dbReference>
<keyword evidence="3" id="KW-0677">Repeat</keyword>
<accession>A0AAW0XH10</accession>
<evidence type="ECO:0000256" key="7">
    <source>
        <dbReference type="ARBA" id="ARBA00023242"/>
    </source>
</evidence>
<dbReference type="InterPro" id="IPR050589">
    <property type="entry name" value="Ikaros_C2H2-ZF"/>
</dbReference>